<dbReference type="Gene3D" id="2.60.40.2230">
    <property type="entry name" value="Uncharacterised protein YcnI-like PF07987, DUF1775"/>
    <property type="match status" value="1"/>
</dbReference>
<keyword evidence="4" id="KW-1185">Reference proteome</keyword>
<feature type="transmembrane region" description="Helical" evidence="1">
    <location>
        <begin position="183"/>
        <end position="203"/>
    </location>
</feature>
<evidence type="ECO:0000256" key="1">
    <source>
        <dbReference type="SAM" id="Phobius"/>
    </source>
</evidence>
<reference evidence="3" key="1">
    <citation type="journal article" date="2014" name="Int. J. Syst. Evol. Microbiol.">
        <title>Complete genome sequence of Corynebacterium casei LMG S-19264T (=DSM 44701T), isolated from a smear-ripened cheese.</title>
        <authorList>
            <consortium name="US DOE Joint Genome Institute (JGI-PGF)"/>
            <person name="Walter F."/>
            <person name="Albersmeier A."/>
            <person name="Kalinowski J."/>
            <person name="Ruckert C."/>
        </authorList>
    </citation>
    <scope>NUCLEOTIDE SEQUENCE</scope>
    <source>
        <strain evidence="3">CGMCC 4.7306</strain>
    </source>
</reference>
<dbReference type="CDD" id="cd08545">
    <property type="entry name" value="YcnI_like"/>
    <property type="match status" value="1"/>
</dbReference>
<reference evidence="3" key="2">
    <citation type="submission" date="2020-09" db="EMBL/GenBank/DDBJ databases">
        <authorList>
            <person name="Sun Q."/>
            <person name="Zhou Y."/>
        </authorList>
    </citation>
    <scope>NUCLEOTIDE SEQUENCE</scope>
    <source>
        <strain evidence="3">CGMCC 4.7306</strain>
    </source>
</reference>
<dbReference type="InterPro" id="IPR012533">
    <property type="entry name" value="YcnI-copper_dom"/>
</dbReference>
<name>A0A917SA84_9ACTN</name>
<comment type="caution">
    <text evidence="3">The sequence shown here is derived from an EMBL/GenBank/DDBJ whole genome shotgun (WGS) entry which is preliminary data.</text>
</comment>
<feature type="domain" description="YncI copper-binding" evidence="2">
    <location>
        <begin position="11"/>
        <end position="158"/>
    </location>
</feature>
<keyword evidence="1" id="KW-1133">Transmembrane helix</keyword>
<dbReference type="Proteomes" id="UP000613840">
    <property type="component" value="Unassembled WGS sequence"/>
</dbReference>
<keyword evidence="1" id="KW-0812">Transmembrane</keyword>
<sequence>MIGLAPAASAHVRLSATDAAPGGYGLLTFRVPTESDTATTTEIVISFPKDTPITSVSTAAVTGWTATVVTAKLDKPIRTDDGPVSSYVTRVDWKADSGRTAIPPGQFGLFNLTAGPLPEAATVAFPTDQHYSDGTVVHWNQLQTGSAEPDHPAPLLQLASEATTSPSPSPAAASPAGSNSETLAVIAIALAAAAVVIAIMALLRTRRAD</sequence>
<accession>A0A917SA84</accession>
<organism evidence="3 4">
    <name type="scientific">Microlunatus endophyticus</name>
    <dbReference type="NCBI Taxonomy" id="1716077"/>
    <lineage>
        <taxon>Bacteria</taxon>
        <taxon>Bacillati</taxon>
        <taxon>Actinomycetota</taxon>
        <taxon>Actinomycetes</taxon>
        <taxon>Propionibacteriales</taxon>
        <taxon>Propionibacteriaceae</taxon>
        <taxon>Microlunatus</taxon>
    </lineage>
</organism>
<dbReference type="Pfam" id="PF07987">
    <property type="entry name" value="DUF1775"/>
    <property type="match status" value="1"/>
</dbReference>
<proteinExistence type="predicted"/>
<gene>
    <name evidence="3" type="ORF">GCM10011575_26170</name>
</gene>
<dbReference type="EMBL" id="BMMZ01000006">
    <property type="protein sequence ID" value="GGL66425.1"/>
    <property type="molecule type" value="Genomic_DNA"/>
</dbReference>
<evidence type="ECO:0000313" key="4">
    <source>
        <dbReference type="Proteomes" id="UP000613840"/>
    </source>
</evidence>
<dbReference type="InterPro" id="IPR038507">
    <property type="entry name" value="YcnI-like_sf"/>
</dbReference>
<evidence type="ECO:0000313" key="3">
    <source>
        <dbReference type="EMBL" id="GGL66425.1"/>
    </source>
</evidence>
<protein>
    <recommendedName>
        <fullName evidence="2">YncI copper-binding domain-containing protein</fullName>
    </recommendedName>
</protein>
<dbReference type="AlphaFoldDB" id="A0A917SA84"/>
<keyword evidence="1" id="KW-0472">Membrane</keyword>
<evidence type="ECO:0000259" key="2">
    <source>
        <dbReference type="Pfam" id="PF07987"/>
    </source>
</evidence>